<dbReference type="GO" id="GO:0007051">
    <property type="term" value="P:spindle organization"/>
    <property type="evidence" value="ECO:0007669"/>
    <property type="project" value="TreeGrafter"/>
</dbReference>
<dbReference type="InterPro" id="IPR000225">
    <property type="entry name" value="Armadillo"/>
</dbReference>
<evidence type="ECO:0000313" key="9">
    <source>
        <dbReference type="Proteomes" id="UP001279734"/>
    </source>
</evidence>
<evidence type="ECO:0000256" key="1">
    <source>
        <dbReference type="ARBA" id="ARBA00004496"/>
    </source>
</evidence>
<evidence type="ECO:0000256" key="6">
    <source>
        <dbReference type="SAM" id="MobiDB-lite"/>
    </source>
</evidence>
<dbReference type="Proteomes" id="UP001279734">
    <property type="component" value="Unassembled WGS sequence"/>
</dbReference>
<dbReference type="PANTHER" id="PTHR22706:SF1">
    <property type="entry name" value="ASSEMBLY FACTOR FOR SPINDLE MICROTUBULES"/>
    <property type="match status" value="1"/>
</dbReference>
<comment type="caution">
    <text evidence="8">The sequence shown here is derived from an EMBL/GenBank/DDBJ whole genome shotgun (WGS) entry which is preliminary data.</text>
</comment>
<dbReference type="SUPFAM" id="SSF52540">
    <property type="entry name" value="P-loop containing nucleoside triphosphate hydrolases"/>
    <property type="match status" value="2"/>
</dbReference>
<dbReference type="PROSITE" id="PS50176">
    <property type="entry name" value="ARM_REPEAT"/>
    <property type="match status" value="1"/>
</dbReference>
<comment type="subcellular location">
    <subcellularLocation>
        <location evidence="1">Cytoplasm</location>
    </subcellularLocation>
</comment>
<dbReference type="Pfam" id="PF00612">
    <property type="entry name" value="IQ"/>
    <property type="match status" value="5"/>
</dbReference>
<dbReference type="GO" id="GO:0051295">
    <property type="term" value="P:establishment of meiotic spindle localization"/>
    <property type="evidence" value="ECO:0007669"/>
    <property type="project" value="TreeGrafter"/>
</dbReference>
<evidence type="ECO:0000256" key="3">
    <source>
        <dbReference type="ARBA" id="ARBA00022737"/>
    </source>
</evidence>
<feature type="compositionally biased region" description="Pro residues" evidence="6">
    <location>
        <begin position="15"/>
        <end position="27"/>
    </location>
</feature>
<dbReference type="CDD" id="cd21223">
    <property type="entry name" value="CH_ASPM_rpt1"/>
    <property type="match status" value="1"/>
</dbReference>
<dbReference type="GO" id="GO:0005516">
    <property type="term" value="F:calmodulin binding"/>
    <property type="evidence" value="ECO:0007669"/>
    <property type="project" value="UniProtKB-KW"/>
</dbReference>
<proteinExistence type="predicted"/>
<dbReference type="PANTHER" id="PTHR22706">
    <property type="entry name" value="ASSEMBLY FACTOR FOR SPINDLE MICROTUBULES"/>
    <property type="match status" value="1"/>
</dbReference>
<dbReference type="InterPro" id="IPR000048">
    <property type="entry name" value="IQ_motif_EF-hand-BS"/>
</dbReference>
<evidence type="ECO:0000259" key="7">
    <source>
        <dbReference type="PROSITE" id="PS50021"/>
    </source>
</evidence>
<dbReference type="SUPFAM" id="SSF47576">
    <property type="entry name" value="Calponin-homology domain, CH-domain"/>
    <property type="match status" value="1"/>
</dbReference>
<dbReference type="GO" id="GO:0000278">
    <property type="term" value="P:mitotic cell cycle"/>
    <property type="evidence" value="ECO:0007669"/>
    <property type="project" value="TreeGrafter"/>
</dbReference>
<evidence type="ECO:0000256" key="5">
    <source>
        <dbReference type="PROSITE-ProRule" id="PRU00259"/>
    </source>
</evidence>
<sequence>MEEPEQEARHEQNPCPSPFPKDVPPPYSSTILKDLSNLKTPRHHPSLSSRALPPQTATTPQFFTASKQTPSSSFSTVRRPRRQSSVPSAVKSRAARRLKQFELEQSQSARKELIKKERSLKCLAKSITVWLNFLFENPRMCGCSDLAGDSLENKAVFGVGKRESLERNDGCVGIEGLWRLPKRQREGSWRNLEEAGGDGDLSAEIVSSKFSVLKNSLREVCSFEDLRERMRGYLSLTGCKEVFNVMTHVAKNIDEGRLKMKAHCPIVSDVGMRQKAIKTLMCYSPIWLRIGLYIIFGGESLLPDADSNTEQEIAFLKMVLEKQFFSHAALAKTYAYNKFIEGLYRPGYFETLGNVILKRVLLLVLILDRAKSQSCLPIKYGIDGLDGGSPLLFTVQSGIKSSRQMVIDFLSSDVMSGEGNLLAHLMIVGYKVNYQQLPLTEYDFRVVDLFHDIQDGVRLCRAIQLLQHDSSILGKLIIPSETRKKKTVNCGIALQYLKQAGVPLCDDDGTMACEEDIANGDKELTLSVLWNMFLHLQLSLLITKTVLSDEISKIRKAPVECIGLETSTHLDMILNWMKAICENYHYKMENFASLVDGKAMWCLLDFYFGKELGCFCDQKNLNDTSWEESVVSTTDTTDAVRNFVLSQRLSTLLGNIPEVLEISDILECNGACNARSVVILLVFLASHLLVKKSKDQLNFHKFMGIPCQTLDRRHSSTEKWLPNSEALQVKDEGDLHITEAAVKKFKAVQATWQEMAEQNHNWIVKPAAPTFLLSSTSHCSSEIRKEKAAIVIQSNFRRVIKHWTYLKIKNAVSTLQLYIRAWLIMKQTINHSEFTTNVMRDIPTETWRQSSHLFRYVIFMIDRHNFVKLKSSTLLIQKAARFFVPQRHQRRGILTEDECSHEEVSGAIQMRNDIEDASLDCKIKAENDLQIDAAVQIQLAWKRFSVLKSQRNRCLAATIVQSHFRTWVLRRNFVHQKQAILKIQNACRSLRFRRNFQEYRVGTRSAIIIQSHVRGWICRRGICQHRHCIIVIQSHCRTWLARKAFLSEKEAAIRIQCAVRAMICCRAFDAHKYAAIEIQCYVRGRITRTRLLGASCLGAAAPRYGISFISRGGFQRTELKIVLHVIVKLQRWWKRVLMQKSRIKAAIVIQSHTRGWIGRQKAARERHHIVLIQSYWKGYLARRDERDQLMELRLRVQKSAANVDDGMRIINRHIAALNELLGMKSLSNILRNCAILDRATGVSQKCCEVLVDAGAINILLKQIRSVSRSIPDQEVLKHAMSILRNLARYPHLADVLIDHRGSVETIIWELLRSKEEGYFIACELLKKICHIQKGIEAIRSLAPLLKRLHIVVEDLARKTSMEKRNNHRGAAARDTAERRLSEAVELLHLITHG</sequence>
<dbReference type="InterPro" id="IPR036872">
    <property type="entry name" value="CH_dom_sf"/>
</dbReference>
<organism evidence="8 9">
    <name type="scientific">Nepenthes gracilis</name>
    <name type="common">Slender pitcher plant</name>
    <dbReference type="NCBI Taxonomy" id="150966"/>
    <lineage>
        <taxon>Eukaryota</taxon>
        <taxon>Viridiplantae</taxon>
        <taxon>Streptophyta</taxon>
        <taxon>Embryophyta</taxon>
        <taxon>Tracheophyta</taxon>
        <taxon>Spermatophyta</taxon>
        <taxon>Magnoliopsida</taxon>
        <taxon>eudicotyledons</taxon>
        <taxon>Gunneridae</taxon>
        <taxon>Pentapetalae</taxon>
        <taxon>Caryophyllales</taxon>
        <taxon>Nepenthaceae</taxon>
        <taxon>Nepenthes</taxon>
    </lineage>
</organism>
<keyword evidence="4" id="KW-0112">Calmodulin-binding</keyword>
<dbReference type="InterPro" id="IPR001715">
    <property type="entry name" value="CH_dom"/>
</dbReference>
<keyword evidence="9" id="KW-1185">Reference proteome</keyword>
<dbReference type="SMART" id="SM00015">
    <property type="entry name" value="IQ"/>
    <property type="match status" value="12"/>
</dbReference>
<dbReference type="Gene3D" id="1.20.5.190">
    <property type="match status" value="5"/>
</dbReference>
<dbReference type="InterPro" id="IPR027417">
    <property type="entry name" value="P-loop_NTPase"/>
</dbReference>
<dbReference type="GO" id="GO:0005737">
    <property type="term" value="C:cytoplasm"/>
    <property type="evidence" value="ECO:0007669"/>
    <property type="project" value="UniProtKB-SubCell"/>
</dbReference>
<dbReference type="Gene3D" id="1.10.418.10">
    <property type="entry name" value="Calponin-like domain"/>
    <property type="match status" value="1"/>
</dbReference>
<dbReference type="Gene3D" id="1.25.10.10">
    <property type="entry name" value="Leucine-rich Repeat Variant"/>
    <property type="match status" value="1"/>
</dbReference>
<evidence type="ECO:0000256" key="2">
    <source>
        <dbReference type="ARBA" id="ARBA00022490"/>
    </source>
</evidence>
<protein>
    <recommendedName>
        <fullName evidence="7">Calponin-homology (CH) domain-containing protein</fullName>
    </recommendedName>
</protein>
<dbReference type="InterPro" id="IPR016024">
    <property type="entry name" value="ARM-type_fold"/>
</dbReference>
<dbReference type="Pfam" id="PF00307">
    <property type="entry name" value="CH"/>
    <property type="match status" value="1"/>
</dbReference>
<evidence type="ECO:0000313" key="8">
    <source>
        <dbReference type="EMBL" id="GMH15791.1"/>
    </source>
</evidence>
<keyword evidence="2" id="KW-0963">Cytoplasm</keyword>
<dbReference type="InterPro" id="IPR011989">
    <property type="entry name" value="ARM-like"/>
</dbReference>
<feature type="region of interest" description="Disordered" evidence="6">
    <location>
        <begin position="1"/>
        <end position="92"/>
    </location>
</feature>
<feature type="repeat" description="ARM" evidence="5">
    <location>
        <begin position="1254"/>
        <end position="1301"/>
    </location>
</feature>
<dbReference type="PROSITE" id="PS50096">
    <property type="entry name" value="IQ"/>
    <property type="match status" value="5"/>
</dbReference>
<keyword evidence="3" id="KW-0677">Repeat</keyword>
<dbReference type="GO" id="GO:0000922">
    <property type="term" value="C:spindle pole"/>
    <property type="evidence" value="ECO:0007669"/>
    <property type="project" value="TreeGrafter"/>
</dbReference>
<dbReference type="InterPro" id="IPR051185">
    <property type="entry name" value="ASPM"/>
</dbReference>
<feature type="compositionally biased region" description="Low complexity" evidence="6">
    <location>
        <begin position="53"/>
        <end position="65"/>
    </location>
</feature>
<evidence type="ECO:0000256" key="4">
    <source>
        <dbReference type="ARBA" id="ARBA00022860"/>
    </source>
</evidence>
<feature type="compositionally biased region" description="Basic and acidic residues" evidence="6">
    <location>
        <begin position="1"/>
        <end position="12"/>
    </location>
</feature>
<accession>A0AAD3SSE5</accession>
<dbReference type="SUPFAM" id="SSF48371">
    <property type="entry name" value="ARM repeat"/>
    <property type="match status" value="1"/>
</dbReference>
<gene>
    <name evidence="8" type="ORF">Nepgr_017632</name>
</gene>
<name>A0AAD3SSE5_NEPGR</name>
<dbReference type="EMBL" id="BSYO01000015">
    <property type="protein sequence ID" value="GMH15791.1"/>
    <property type="molecule type" value="Genomic_DNA"/>
</dbReference>
<dbReference type="PROSITE" id="PS50021">
    <property type="entry name" value="CH"/>
    <property type="match status" value="1"/>
</dbReference>
<feature type="domain" description="Calponin-homology (CH)" evidence="7">
    <location>
        <begin position="415"/>
        <end position="537"/>
    </location>
</feature>
<reference evidence="8" key="1">
    <citation type="submission" date="2023-05" db="EMBL/GenBank/DDBJ databases">
        <title>Nepenthes gracilis genome sequencing.</title>
        <authorList>
            <person name="Fukushima K."/>
        </authorList>
    </citation>
    <scope>NUCLEOTIDE SEQUENCE</scope>
    <source>
        <strain evidence="8">SING2019-196</strain>
    </source>
</reference>